<organism evidence="1 2">
    <name type="scientific">Sinosporangium siamense</name>
    <dbReference type="NCBI Taxonomy" id="1367973"/>
    <lineage>
        <taxon>Bacteria</taxon>
        <taxon>Bacillati</taxon>
        <taxon>Actinomycetota</taxon>
        <taxon>Actinomycetes</taxon>
        <taxon>Streptosporangiales</taxon>
        <taxon>Streptosporangiaceae</taxon>
        <taxon>Sinosporangium</taxon>
    </lineage>
</organism>
<reference evidence="1" key="1">
    <citation type="submission" date="2021-01" db="EMBL/GenBank/DDBJ databases">
        <title>Whole genome shotgun sequence of Sinosporangium siamense NBRC 109515.</title>
        <authorList>
            <person name="Komaki H."/>
            <person name="Tamura T."/>
        </authorList>
    </citation>
    <scope>NUCLEOTIDE SEQUENCE</scope>
    <source>
        <strain evidence="1">NBRC 109515</strain>
    </source>
</reference>
<accession>A0A919RIG0</accession>
<dbReference type="RefSeq" id="WP_204028478.1">
    <property type="nucleotide sequence ID" value="NZ_BOOW01000028.1"/>
</dbReference>
<evidence type="ECO:0000313" key="1">
    <source>
        <dbReference type="EMBL" id="GII94238.1"/>
    </source>
</evidence>
<name>A0A919RIG0_9ACTN</name>
<dbReference type="AlphaFoldDB" id="A0A919RIG0"/>
<keyword evidence="2" id="KW-1185">Reference proteome</keyword>
<dbReference type="EMBL" id="BOOW01000028">
    <property type="protein sequence ID" value="GII94238.1"/>
    <property type="molecule type" value="Genomic_DNA"/>
</dbReference>
<comment type="caution">
    <text evidence="1">The sequence shown here is derived from an EMBL/GenBank/DDBJ whole genome shotgun (WGS) entry which is preliminary data.</text>
</comment>
<evidence type="ECO:0000313" key="2">
    <source>
        <dbReference type="Proteomes" id="UP000606172"/>
    </source>
</evidence>
<sequence>MNQERDQQDPESASWLDEHYSLSADRMFALDEVAAAALIPTAPGVVWRAAVVATFGTDATGKAVTYLQYLQDVEGRVAERDIMRTLIRMMRSRIGI</sequence>
<dbReference type="Proteomes" id="UP000606172">
    <property type="component" value="Unassembled WGS sequence"/>
</dbReference>
<gene>
    <name evidence="1" type="ORF">Ssi02_44690</name>
</gene>
<proteinExistence type="predicted"/>
<protein>
    <submittedName>
        <fullName evidence="1">Uncharacterized protein</fullName>
    </submittedName>
</protein>